<name>A0A848G586_9RHOO</name>
<protein>
    <submittedName>
        <fullName evidence="1">Uncharacterized protein</fullName>
    </submittedName>
</protein>
<dbReference type="RefSeq" id="WP_169145887.1">
    <property type="nucleotide sequence ID" value="NZ_JABBGA010000007.1"/>
</dbReference>
<keyword evidence="2" id="KW-1185">Reference proteome</keyword>
<comment type="caution">
    <text evidence="1">The sequence shown here is derived from an EMBL/GenBank/DDBJ whole genome shotgun (WGS) entry which is preliminary data.</text>
</comment>
<sequence>MSFSANSVEPLSLWKGCITNAVEWLLASAAHFNIEVHHLDPQDLLSNEFVVCWDTELASLLIAHPDAAKFPEALVQIRSQTLQGMSWQEASQFIGERLMLLMPELRARYLDPSIDMLRGAA</sequence>
<dbReference type="Proteomes" id="UP000580043">
    <property type="component" value="Unassembled WGS sequence"/>
</dbReference>
<organism evidence="1 2">
    <name type="scientific">Zoogloea dura</name>
    <dbReference type="NCBI Taxonomy" id="2728840"/>
    <lineage>
        <taxon>Bacteria</taxon>
        <taxon>Pseudomonadati</taxon>
        <taxon>Pseudomonadota</taxon>
        <taxon>Betaproteobacteria</taxon>
        <taxon>Rhodocyclales</taxon>
        <taxon>Zoogloeaceae</taxon>
        <taxon>Zoogloea</taxon>
    </lineage>
</organism>
<dbReference type="AlphaFoldDB" id="A0A848G586"/>
<accession>A0A848G586</accession>
<evidence type="ECO:0000313" key="2">
    <source>
        <dbReference type="Proteomes" id="UP000580043"/>
    </source>
</evidence>
<evidence type="ECO:0000313" key="1">
    <source>
        <dbReference type="EMBL" id="NML26352.1"/>
    </source>
</evidence>
<gene>
    <name evidence="1" type="ORF">HHL15_11415</name>
</gene>
<proteinExistence type="predicted"/>
<dbReference type="EMBL" id="JABBGA010000007">
    <property type="protein sequence ID" value="NML26352.1"/>
    <property type="molecule type" value="Genomic_DNA"/>
</dbReference>
<reference evidence="1 2" key="1">
    <citation type="submission" date="2020-04" db="EMBL/GenBank/DDBJ databases">
        <title>Zoogloea sp. G-4-1-14 isolated from soil.</title>
        <authorList>
            <person name="Dahal R.H."/>
        </authorList>
    </citation>
    <scope>NUCLEOTIDE SEQUENCE [LARGE SCALE GENOMIC DNA]</scope>
    <source>
        <strain evidence="1 2">G-4-1-14</strain>
    </source>
</reference>